<evidence type="ECO:0000313" key="2">
    <source>
        <dbReference type="EMBL" id="GAX08963.1"/>
    </source>
</evidence>
<name>A0A1Z5J4G1_9LACO</name>
<evidence type="ECO:0000256" key="1">
    <source>
        <dbReference type="SAM" id="SignalP"/>
    </source>
</evidence>
<dbReference type="AlphaFoldDB" id="A0A1Z5J4G1"/>
<organism evidence="2 3">
    <name type="scientific">Secundilactobacillus silagincola</name>
    <dbReference type="NCBI Taxonomy" id="1714681"/>
    <lineage>
        <taxon>Bacteria</taxon>
        <taxon>Bacillati</taxon>
        <taxon>Bacillota</taxon>
        <taxon>Bacilli</taxon>
        <taxon>Lactobacillales</taxon>
        <taxon>Lactobacillaceae</taxon>
        <taxon>Secundilactobacillus</taxon>
    </lineage>
</organism>
<protein>
    <submittedName>
        <fullName evidence="2">Uncharacterized protein</fullName>
    </submittedName>
</protein>
<reference evidence="2 3" key="1">
    <citation type="submission" date="2015-11" db="EMBL/GenBank/DDBJ databases">
        <title>Draft genome sequences of new species of the genus Lactobacillus isolated from orchardgrass silage.</title>
        <authorList>
            <person name="Tohno M."/>
            <person name="Tanizawa Y."/>
            <person name="Arita M."/>
        </authorList>
    </citation>
    <scope>NUCLEOTIDE SEQUENCE [LARGE SCALE GENOMIC DNA]</scope>
    <source>
        <strain evidence="2 3">IWT5</strain>
    </source>
</reference>
<sequence precursor="true">MLNRVVKGTVSLVTGLTILGGSGAISANAASWHKGTPTSLQGKWRTNWQHVGHGKKRVLTKITKKNVTSIEQAYHGPSDMTRPTATSAKYKYLGHHTYQITGKLLSTTYTFKAKWYSHNKIKISDRYETHYWYRY</sequence>
<feature type="signal peptide" evidence="1">
    <location>
        <begin position="1"/>
        <end position="29"/>
    </location>
</feature>
<accession>A0A1Z5J4G1</accession>
<dbReference type="EMBL" id="BCMJ01000011">
    <property type="protein sequence ID" value="GAX08963.1"/>
    <property type="molecule type" value="Genomic_DNA"/>
</dbReference>
<keyword evidence="3" id="KW-1185">Reference proteome</keyword>
<comment type="caution">
    <text evidence="2">The sequence shown here is derived from an EMBL/GenBank/DDBJ whole genome shotgun (WGS) entry which is preliminary data.</text>
</comment>
<dbReference type="OrthoDB" id="2320709at2"/>
<feature type="chain" id="PRO_5012351320" evidence="1">
    <location>
        <begin position="30"/>
        <end position="135"/>
    </location>
</feature>
<gene>
    <name evidence="2" type="ORF">IWT5_02132</name>
</gene>
<keyword evidence="1" id="KW-0732">Signal</keyword>
<dbReference type="Proteomes" id="UP000223370">
    <property type="component" value="Unassembled WGS sequence"/>
</dbReference>
<evidence type="ECO:0000313" key="3">
    <source>
        <dbReference type="Proteomes" id="UP000223370"/>
    </source>
</evidence>
<dbReference type="RefSeq" id="WP_098826133.1">
    <property type="nucleotide sequence ID" value="NZ_BCMJ01000011.1"/>
</dbReference>
<proteinExistence type="predicted"/>